<dbReference type="SUPFAM" id="SSF47413">
    <property type="entry name" value="lambda repressor-like DNA-binding domains"/>
    <property type="match status" value="1"/>
</dbReference>
<dbReference type="Pfam" id="PF13377">
    <property type="entry name" value="Peripla_BP_3"/>
    <property type="match status" value="1"/>
</dbReference>
<sequence length="362" mass="40973">MIKIHKLSNNMRAGGQVNILAGRGAVSMQNIADELGVSKVTVSKAINGKEGVSGPLRQKILQTAADHGYVLPDYGQRKARTIAIIMSERFHSGDSGRFYMGMYEHINRELRMRAYSSVMITPNPETLEHDAETIEKPGMFDGLIFLGILDKEVRERIDRIPLPKVYVDLYDVGYRSDSVVTESIYSAYEITKHLIRSGHREIGFVGTLGVTTSINDRYLGYMRALMEKGLKEQERWRIPDRDQAGRAVDLQLPQELPEAFMCNCDETAFRLVRELKRRGLSVPEDVSVVGFDDDIYAGLCEPQLTTVAVDMKEIGRTAVKCMVRRMERTGTENSEGEVYRIPGKLIFRDSVRERKGRMKSEK</sequence>
<gene>
    <name evidence="5" type="ORF">BRYFOR_07833</name>
</gene>
<dbReference type="GO" id="GO:0003700">
    <property type="term" value="F:DNA-binding transcription factor activity"/>
    <property type="evidence" value="ECO:0007669"/>
    <property type="project" value="TreeGrafter"/>
</dbReference>
<dbReference type="Proteomes" id="UP000005561">
    <property type="component" value="Unassembled WGS sequence"/>
</dbReference>
<keyword evidence="2" id="KW-0238">DNA-binding</keyword>
<dbReference type="PROSITE" id="PS50932">
    <property type="entry name" value="HTH_LACI_2"/>
    <property type="match status" value="1"/>
</dbReference>
<keyword evidence="1" id="KW-0805">Transcription regulation</keyword>
<accession>C6LGS3</accession>
<dbReference type="PANTHER" id="PTHR30146">
    <property type="entry name" value="LACI-RELATED TRANSCRIPTIONAL REPRESSOR"/>
    <property type="match status" value="1"/>
</dbReference>
<dbReference type="STRING" id="168384.SAMN05660368_00913"/>
<dbReference type="SMART" id="SM00354">
    <property type="entry name" value="HTH_LACI"/>
    <property type="match status" value="1"/>
</dbReference>
<evidence type="ECO:0000259" key="4">
    <source>
        <dbReference type="PROSITE" id="PS50932"/>
    </source>
</evidence>
<dbReference type="SUPFAM" id="SSF53822">
    <property type="entry name" value="Periplasmic binding protein-like I"/>
    <property type="match status" value="1"/>
</dbReference>
<dbReference type="EMBL" id="ACCL02000012">
    <property type="protein sequence ID" value="EET60273.1"/>
    <property type="molecule type" value="Genomic_DNA"/>
</dbReference>
<dbReference type="Gene3D" id="1.10.260.40">
    <property type="entry name" value="lambda repressor-like DNA-binding domains"/>
    <property type="match status" value="1"/>
</dbReference>
<name>C6LGS3_9FIRM</name>
<keyword evidence="6" id="KW-1185">Reference proteome</keyword>
<dbReference type="Gene3D" id="3.40.50.2300">
    <property type="match status" value="2"/>
</dbReference>
<dbReference type="AlphaFoldDB" id="C6LGS3"/>
<feature type="domain" description="HTH lacI-type" evidence="4">
    <location>
        <begin position="26"/>
        <end position="81"/>
    </location>
</feature>
<keyword evidence="3" id="KW-0804">Transcription</keyword>
<proteinExistence type="predicted"/>
<reference evidence="5" key="1">
    <citation type="submission" date="2009-07" db="EMBL/GenBank/DDBJ databases">
        <authorList>
            <person name="Weinstock G."/>
            <person name="Sodergren E."/>
            <person name="Clifton S."/>
            <person name="Fulton L."/>
            <person name="Fulton B."/>
            <person name="Courtney L."/>
            <person name="Fronick C."/>
            <person name="Harrison M."/>
            <person name="Strong C."/>
            <person name="Farmer C."/>
            <person name="Delahaunty K."/>
            <person name="Markovic C."/>
            <person name="Hall O."/>
            <person name="Minx P."/>
            <person name="Tomlinson C."/>
            <person name="Mitreva M."/>
            <person name="Nelson J."/>
            <person name="Hou S."/>
            <person name="Wollam A."/>
            <person name="Pepin K.H."/>
            <person name="Johnson M."/>
            <person name="Bhonagiri V."/>
            <person name="Nash W.E."/>
            <person name="Warren W."/>
            <person name="Chinwalla A."/>
            <person name="Mardis E.R."/>
            <person name="Wilson R.K."/>
        </authorList>
    </citation>
    <scope>NUCLEOTIDE SEQUENCE [LARGE SCALE GENOMIC DNA]</scope>
    <source>
        <strain evidence="5">DSM 14469</strain>
    </source>
</reference>
<evidence type="ECO:0000256" key="2">
    <source>
        <dbReference type="ARBA" id="ARBA00023125"/>
    </source>
</evidence>
<dbReference type="InterPro" id="IPR010982">
    <property type="entry name" value="Lambda_DNA-bd_dom_sf"/>
</dbReference>
<dbReference type="Pfam" id="PF00356">
    <property type="entry name" value="LacI"/>
    <property type="match status" value="1"/>
</dbReference>
<evidence type="ECO:0000313" key="6">
    <source>
        <dbReference type="Proteomes" id="UP000005561"/>
    </source>
</evidence>
<comment type="caution">
    <text evidence="5">The sequence shown here is derived from an EMBL/GenBank/DDBJ whole genome shotgun (WGS) entry which is preliminary data.</text>
</comment>
<evidence type="ECO:0000313" key="5">
    <source>
        <dbReference type="EMBL" id="EET60273.1"/>
    </source>
</evidence>
<protein>
    <submittedName>
        <fullName evidence="5">Transcriptional regulator, LacI family</fullName>
    </submittedName>
</protein>
<dbReference type="InterPro" id="IPR000843">
    <property type="entry name" value="HTH_LacI"/>
</dbReference>
<dbReference type="eggNOG" id="COG1609">
    <property type="taxonomic scope" value="Bacteria"/>
</dbReference>
<evidence type="ECO:0000256" key="3">
    <source>
        <dbReference type="ARBA" id="ARBA00023163"/>
    </source>
</evidence>
<evidence type="ECO:0000256" key="1">
    <source>
        <dbReference type="ARBA" id="ARBA00023015"/>
    </source>
</evidence>
<dbReference type="PANTHER" id="PTHR30146:SF109">
    <property type="entry name" value="HTH-TYPE TRANSCRIPTIONAL REGULATOR GALS"/>
    <property type="match status" value="1"/>
</dbReference>
<dbReference type="CDD" id="cd01392">
    <property type="entry name" value="HTH_LacI"/>
    <property type="match status" value="1"/>
</dbReference>
<dbReference type="GO" id="GO:0000976">
    <property type="term" value="F:transcription cis-regulatory region binding"/>
    <property type="evidence" value="ECO:0007669"/>
    <property type="project" value="TreeGrafter"/>
</dbReference>
<dbReference type="InterPro" id="IPR028082">
    <property type="entry name" value="Peripla_BP_I"/>
</dbReference>
<organism evidence="5 6">
    <name type="scientific">Marvinbryantia formatexigens DSM 14469</name>
    <dbReference type="NCBI Taxonomy" id="478749"/>
    <lineage>
        <taxon>Bacteria</taxon>
        <taxon>Bacillati</taxon>
        <taxon>Bacillota</taxon>
        <taxon>Clostridia</taxon>
        <taxon>Lachnospirales</taxon>
        <taxon>Lachnospiraceae</taxon>
        <taxon>Marvinbryantia</taxon>
    </lineage>
</organism>
<dbReference type="InterPro" id="IPR046335">
    <property type="entry name" value="LacI/GalR-like_sensor"/>
</dbReference>